<keyword evidence="3" id="KW-1185">Reference proteome</keyword>
<feature type="compositionally biased region" description="Low complexity" evidence="1">
    <location>
        <begin position="98"/>
        <end position="107"/>
    </location>
</feature>
<accession>A0A8I6TJM3</accession>
<dbReference type="EnsemblMetazoa" id="XM_014400735.2">
    <property type="protein sequence ID" value="XP_014256221.1"/>
    <property type="gene ID" value="LOC106670420"/>
</dbReference>
<dbReference type="RefSeq" id="XP_014256221.1">
    <property type="nucleotide sequence ID" value="XM_014400735.2"/>
</dbReference>
<dbReference type="GeneID" id="106670420"/>
<dbReference type="AlphaFoldDB" id="A0A8I6TJM3"/>
<feature type="region of interest" description="Disordered" evidence="1">
    <location>
        <begin position="91"/>
        <end position="112"/>
    </location>
</feature>
<evidence type="ECO:0000256" key="1">
    <source>
        <dbReference type="SAM" id="MobiDB-lite"/>
    </source>
</evidence>
<organism evidence="2 3">
    <name type="scientific">Cimex lectularius</name>
    <name type="common">Bed bug</name>
    <name type="synonym">Acanthia lectularia</name>
    <dbReference type="NCBI Taxonomy" id="79782"/>
    <lineage>
        <taxon>Eukaryota</taxon>
        <taxon>Metazoa</taxon>
        <taxon>Ecdysozoa</taxon>
        <taxon>Arthropoda</taxon>
        <taxon>Hexapoda</taxon>
        <taxon>Insecta</taxon>
        <taxon>Pterygota</taxon>
        <taxon>Neoptera</taxon>
        <taxon>Paraneoptera</taxon>
        <taxon>Hemiptera</taxon>
        <taxon>Heteroptera</taxon>
        <taxon>Panheteroptera</taxon>
        <taxon>Cimicomorpha</taxon>
        <taxon>Cimicidae</taxon>
        <taxon>Cimex</taxon>
    </lineage>
</organism>
<name>A0A8I6TJM3_CIMLE</name>
<dbReference type="Proteomes" id="UP000494040">
    <property type="component" value="Unassembled WGS sequence"/>
</dbReference>
<protein>
    <submittedName>
        <fullName evidence="2">Uncharacterized protein</fullName>
    </submittedName>
</protein>
<evidence type="ECO:0000313" key="2">
    <source>
        <dbReference type="EnsemblMetazoa" id="XP_014256221.1"/>
    </source>
</evidence>
<dbReference type="KEGG" id="clec:106670420"/>
<proteinExistence type="predicted"/>
<evidence type="ECO:0000313" key="3">
    <source>
        <dbReference type="Proteomes" id="UP000494040"/>
    </source>
</evidence>
<reference evidence="2" key="1">
    <citation type="submission" date="2022-01" db="UniProtKB">
        <authorList>
            <consortium name="EnsemblMetazoa"/>
        </authorList>
    </citation>
    <scope>IDENTIFICATION</scope>
</reference>
<sequence length="378" mass="44572">MFYEVSAWRKLTIFYKCGESVYFGSRLKFFILSIQFFMSLEFTDAARGSIKRSSSNFNLDSNPIASYSLHQIQGPHGIKRLIHNELETQNKHPHKWRFSSQKSSKNNTKTEKNKTNSFFNRFYSHTKPGGVQNKKYDLNCSECYNCQPRINEGKPALNSIYSSTERSNTETKPIYLQVNIYMRNTSTDSQRFKEAKPVHFDNLEKFFLIPVQIYENRKQNDYLSQPPLSEYYAFVRNNEGNSQNVGPEYQRYSLDTFQGKPTKNSQIPAEPRYPPISTFGMNVEKKNFVTKQNQFIPPYFSINYFNGKRKNEDIFKANEWLSQLNTNSKNNVQRKQIFAFQPNTENELQKHLLSSLYFRNNLPKYNKQYYTTVDINKN</sequence>